<evidence type="ECO:0000313" key="3">
    <source>
        <dbReference type="Proteomes" id="UP001240171"/>
    </source>
</evidence>
<comment type="caution">
    <text evidence="2">The sequence shown here is derived from an EMBL/GenBank/DDBJ whole genome shotgun (WGS) entry which is preliminary data.</text>
</comment>
<feature type="domain" description="Sulfatase-modifying factor enzyme-like" evidence="1">
    <location>
        <begin position="61"/>
        <end position="333"/>
    </location>
</feature>
<gene>
    <name evidence="2" type="ORF">Q5741_08225</name>
</gene>
<dbReference type="InterPro" id="IPR016187">
    <property type="entry name" value="CTDL_fold"/>
</dbReference>
<dbReference type="Proteomes" id="UP001240171">
    <property type="component" value="Unassembled WGS sequence"/>
</dbReference>
<keyword evidence="3" id="KW-1185">Reference proteome</keyword>
<dbReference type="InterPro" id="IPR042095">
    <property type="entry name" value="SUMF_sf"/>
</dbReference>
<dbReference type="PANTHER" id="PTHR23150">
    <property type="entry name" value="SULFATASE MODIFYING FACTOR 1, 2"/>
    <property type="match status" value="1"/>
</dbReference>
<evidence type="ECO:0000313" key="2">
    <source>
        <dbReference type="EMBL" id="MDO7906402.1"/>
    </source>
</evidence>
<dbReference type="PANTHER" id="PTHR23150:SF19">
    <property type="entry name" value="FORMYLGLYCINE-GENERATING ENZYME"/>
    <property type="match status" value="1"/>
</dbReference>
<dbReference type="InterPro" id="IPR051043">
    <property type="entry name" value="Sulfatase_Mod_Factor_Kinase"/>
</dbReference>
<dbReference type="Gene3D" id="3.90.1580.10">
    <property type="entry name" value="paralog of FGE (formylglycine-generating enzyme)"/>
    <property type="match status" value="1"/>
</dbReference>
<name>A0ABT9CEL2_9BACL</name>
<reference evidence="2 3" key="1">
    <citation type="submission" date="2023-07" db="EMBL/GenBank/DDBJ databases">
        <title>Paenibacillus sp. JX-17 nov. isolated from soil.</title>
        <authorList>
            <person name="Wan Y."/>
            <person name="Liu B."/>
        </authorList>
    </citation>
    <scope>NUCLEOTIDE SEQUENCE [LARGE SCALE GENOMIC DNA]</scope>
    <source>
        <strain evidence="2 3">JX-17</strain>
    </source>
</reference>
<accession>A0ABT9CEL2</accession>
<sequence>MGTDFGSALSPEGAGFTRNGAWIRTDMDELLGIPPAVEPALPDARPEWLMRWPAAKRMVQYDGMVYLSGGQFVMTGAHSRTRQPLHPPVMKAVTIKPFYIDTCAVSNAQFLEFTEDTGYVTEAEEKGSSWVHQSLAVSAEPAHVLHEGEDGTWMAVAGADWRHPYGPDTDLSGRMDHPVVHVSWVDAAAYCSWAGKRLPTEAEWEYAARGGRDLMQHCSPVSSLPVEGSPDRVNAEPARGIMYPATSPVRSFVPNGYGLYHMADTLWEWCIDWLEPLQDHETERNQAAGGPASGNEKVLRGGLYGETADQSLPYIRRGADPVLSACCFGFRCAVHV</sequence>
<dbReference type="InterPro" id="IPR005532">
    <property type="entry name" value="SUMF_dom"/>
</dbReference>
<dbReference type="EMBL" id="JAUQTB010000003">
    <property type="protein sequence ID" value="MDO7906402.1"/>
    <property type="molecule type" value="Genomic_DNA"/>
</dbReference>
<organism evidence="2 3">
    <name type="scientific">Paenibacillus lacisoli</name>
    <dbReference type="NCBI Taxonomy" id="3064525"/>
    <lineage>
        <taxon>Bacteria</taxon>
        <taxon>Bacillati</taxon>
        <taxon>Bacillota</taxon>
        <taxon>Bacilli</taxon>
        <taxon>Bacillales</taxon>
        <taxon>Paenibacillaceae</taxon>
        <taxon>Paenibacillus</taxon>
    </lineage>
</organism>
<dbReference type="Pfam" id="PF03781">
    <property type="entry name" value="FGE-sulfatase"/>
    <property type="match status" value="1"/>
</dbReference>
<evidence type="ECO:0000259" key="1">
    <source>
        <dbReference type="Pfam" id="PF03781"/>
    </source>
</evidence>
<dbReference type="RefSeq" id="WP_305023596.1">
    <property type="nucleotide sequence ID" value="NZ_JAUQTB010000003.1"/>
</dbReference>
<proteinExistence type="predicted"/>
<dbReference type="SUPFAM" id="SSF56436">
    <property type="entry name" value="C-type lectin-like"/>
    <property type="match status" value="1"/>
</dbReference>
<protein>
    <submittedName>
        <fullName evidence="2">SUMF1/EgtB/PvdO family nonheme iron enzyme</fullName>
    </submittedName>
</protein>